<dbReference type="EMBL" id="PNYC01000001">
    <property type="protein sequence ID" value="PMS38580.1"/>
    <property type="molecule type" value="Genomic_DNA"/>
</dbReference>
<evidence type="ECO:0000259" key="7">
    <source>
        <dbReference type="PROSITE" id="PS51296"/>
    </source>
</evidence>
<comment type="cofactor">
    <cofactor evidence="5">
        <name>[2Fe-2S] cluster</name>
        <dbReference type="ChEBI" id="CHEBI:190135"/>
    </cofactor>
</comment>
<gene>
    <name evidence="8" type="ORF">C0Z20_01545</name>
</gene>
<evidence type="ECO:0000256" key="1">
    <source>
        <dbReference type="ARBA" id="ARBA00022714"/>
    </source>
</evidence>
<dbReference type="InterPro" id="IPR036922">
    <property type="entry name" value="Rieske_2Fe-2S_sf"/>
</dbReference>
<keyword evidence="9" id="KW-1185">Reference proteome</keyword>
<sequence>MPPLRRRSSSDLWACARQVPTAAYRRLTMQGIDWVSQGYVLACAETEIPNDGSIITRGINGRTIALARAAAHGKIVAFDSRCPHMQGPLKFGRVVDGEVVCPWHFLRFNTATGETVGCDSIMHLETFAVELADGNIYVGISNNV</sequence>
<organism evidence="8 9">
    <name type="scientific">Trinickia symbiotica</name>
    <dbReference type="NCBI Taxonomy" id="863227"/>
    <lineage>
        <taxon>Bacteria</taxon>
        <taxon>Pseudomonadati</taxon>
        <taxon>Pseudomonadota</taxon>
        <taxon>Betaproteobacteria</taxon>
        <taxon>Burkholderiales</taxon>
        <taxon>Burkholderiaceae</taxon>
        <taxon>Trinickia</taxon>
    </lineage>
</organism>
<evidence type="ECO:0000313" key="8">
    <source>
        <dbReference type="EMBL" id="PMS38580.1"/>
    </source>
</evidence>
<dbReference type="GO" id="GO:0051537">
    <property type="term" value="F:2 iron, 2 sulfur cluster binding"/>
    <property type="evidence" value="ECO:0007669"/>
    <property type="project" value="UniProtKB-KW"/>
</dbReference>
<dbReference type="SUPFAM" id="SSF50022">
    <property type="entry name" value="ISP domain"/>
    <property type="match status" value="1"/>
</dbReference>
<reference evidence="8 9" key="1">
    <citation type="submission" date="2018-01" db="EMBL/GenBank/DDBJ databases">
        <title>Whole genome analyses suggest that Burkholderia sensu lato contains two further novel genera in the rhizoxinica-symbiotica group Mycetohabitans gen. nov., and Trinickia gen. nov.: implications for the evolution of diazotrophy and nodulation in the Burkholderiaceae.</title>
        <authorList>
            <person name="Estrada-de los Santos P."/>
            <person name="Palmer M."/>
            <person name="Chavez-Ramirez B."/>
            <person name="Beukes C."/>
            <person name="Steenkamp E.T."/>
            <person name="Hirsch A.M."/>
            <person name="Manyaka P."/>
            <person name="Maluk M."/>
            <person name="Lafos M."/>
            <person name="Crook M."/>
            <person name="Gross E."/>
            <person name="Simon M.F."/>
            <person name="Bueno dos Reis Junior F."/>
            <person name="Poole P.S."/>
            <person name="Venter S.N."/>
            <person name="James E.K."/>
        </authorList>
    </citation>
    <scope>NUCLEOTIDE SEQUENCE [LARGE SCALE GENOMIC DNA]</scope>
    <source>
        <strain evidence="8 9">JPY 581</strain>
    </source>
</reference>
<name>A0A2N7XAF5_9BURK</name>
<feature type="domain" description="Rieske" evidence="7">
    <location>
        <begin position="40"/>
        <end position="138"/>
    </location>
</feature>
<dbReference type="PANTHER" id="PTHR21496">
    <property type="entry name" value="FERREDOXIN-RELATED"/>
    <property type="match status" value="1"/>
</dbReference>
<comment type="similarity">
    <text evidence="6">Belongs to the bacterial ring-hydroxylating dioxygenase ferredoxin component family.</text>
</comment>
<evidence type="ECO:0000256" key="3">
    <source>
        <dbReference type="ARBA" id="ARBA00023004"/>
    </source>
</evidence>
<keyword evidence="2" id="KW-0479">Metal-binding</keyword>
<dbReference type="AlphaFoldDB" id="A0A2N7XAF5"/>
<protein>
    <submittedName>
        <fullName evidence="8">Rieske (2Fe-2S) protein</fullName>
    </submittedName>
</protein>
<dbReference type="Proteomes" id="UP000235777">
    <property type="component" value="Unassembled WGS sequence"/>
</dbReference>
<keyword evidence="3" id="KW-0408">Iron</keyword>
<evidence type="ECO:0000256" key="6">
    <source>
        <dbReference type="ARBA" id="ARBA00038001"/>
    </source>
</evidence>
<dbReference type="GO" id="GO:0046872">
    <property type="term" value="F:metal ion binding"/>
    <property type="evidence" value="ECO:0007669"/>
    <property type="project" value="UniProtKB-KW"/>
</dbReference>
<proteinExistence type="inferred from homology"/>
<dbReference type="PANTHER" id="PTHR21496:SF0">
    <property type="entry name" value="RIESKE DOMAIN-CONTAINING PROTEIN"/>
    <property type="match status" value="1"/>
</dbReference>
<dbReference type="PROSITE" id="PS51296">
    <property type="entry name" value="RIESKE"/>
    <property type="match status" value="1"/>
</dbReference>
<dbReference type="Gene3D" id="2.102.10.10">
    <property type="entry name" value="Rieske [2Fe-2S] iron-sulphur domain"/>
    <property type="match status" value="1"/>
</dbReference>
<evidence type="ECO:0000256" key="2">
    <source>
        <dbReference type="ARBA" id="ARBA00022723"/>
    </source>
</evidence>
<keyword evidence="4" id="KW-0411">Iron-sulfur</keyword>
<evidence type="ECO:0000256" key="5">
    <source>
        <dbReference type="ARBA" id="ARBA00034078"/>
    </source>
</evidence>
<evidence type="ECO:0000256" key="4">
    <source>
        <dbReference type="ARBA" id="ARBA00023014"/>
    </source>
</evidence>
<accession>A0A2N7XAF5</accession>
<comment type="caution">
    <text evidence="8">The sequence shown here is derived from an EMBL/GenBank/DDBJ whole genome shotgun (WGS) entry which is preliminary data.</text>
</comment>
<evidence type="ECO:0000313" key="9">
    <source>
        <dbReference type="Proteomes" id="UP000235777"/>
    </source>
</evidence>
<dbReference type="InterPro" id="IPR017941">
    <property type="entry name" value="Rieske_2Fe-2S"/>
</dbReference>
<dbReference type="Pfam" id="PF00355">
    <property type="entry name" value="Rieske"/>
    <property type="match status" value="1"/>
</dbReference>
<keyword evidence="1" id="KW-0001">2Fe-2S</keyword>
<dbReference type="STRING" id="863227.GCA_000373005_00947"/>
<dbReference type="CDD" id="cd03467">
    <property type="entry name" value="Rieske"/>
    <property type="match status" value="1"/>
</dbReference>